<evidence type="ECO:0000313" key="1">
    <source>
        <dbReference type="EMBL" id="TEU41617.1"/>
    </source>
</evidence>
<evidence type="ECO:0000313" key="2">
    <source>
        <dbReference type="Proteomes" id="UP000298234"/>
    </source>
</evidence>
<name>A0AAX2RLI6_BURCE</name>
<sequence length="207" mass="22156">MKQPAVDDSSAFAAVARAFLEGANLARCDVRDGIVTTKVVFGRERLDDGRPSISLAAADAKSMWYYAYNMLSIDGMSSHAIFDPSVRQSSVIRRAMDGSDVVLTFESIPCGDGVIVVLGNRTTPQLFLEELVREVEAEVVASRADRADEWPEIDLIQVVGEQFAAGRGVVRLQPGMTDAMIAAVIKAAASHGKPFQVIPAKSAGATK</sequence>
<dbReference type="EMBL" id="SNSQ01000035">
    <property type="protein sequence ID" value="TEU41617.1"/>
    <property type="molecule type" value="Genomic_DNA"/>
</dbReference>
<dbReference type="Proteomes" id="UP000298234">
    <property type="component" value="Unassembled WGS sequence"/>
</dbReference>
<dbReference type="AlphaFoldDB" id="A0AAX2RLI6"/>
<proteinExistence type="predicted"/>
<gene>
    <name evidence="1" type="ORF">E3D37_26750</name>
</gene>
<dbReference type="RefSeq" id="WP_134256833.1">
    <property type="nucleotide sequence ID" value="NZ_SNSG01000032.1"/>
</dbReference>
<protein>
    <submittedName>
        <fullName evidence="1">Uncharacterized protein</fullName>
    </submittedName>
</protein>
<reference evidence="1 2" key="1">
    <citation type="submission" date="2019-03" db="EMBL/GenBank/DDBJ databases">
        <title>Burkholderia cepacia outbreak.</title>
        <authorList>
            <person name="Farzana R."/>
            <person name="Walsh T.R."/>
        </authorList>
    </citation>
    <scope>NUCLEOTIDE SEQUENCE [LARGE SCALE GENOMIC DNA]</scope>
    <source>
        <strain evidence="2">d13</strain>
    </source>
</reference>
<comment type="caution">
    <text evidence="1">The sequence shown here is derived from an EMBL/GenBank/DDBJ whole genome shotgun (WGS) entry which is preliminary data.</text>
</comment>
<organism evidence="1 2">
    <name type="scientific">Burkholderia cepacia</name>
    <name type="common">Pseudomonas cepacia</name>
    <dbReference type="NCBI Taxonomy" id="292"/>
    <lineage>
        <taxon>Bacteria</taxon>
        <taxon>Pseudomonadati</taxon>
        <taxon>Pseudomonadota</taxon>
        <taxon>Betaproteobacteria</taxon>
        <taxon>Burkholderiales</taxon>
        <taxon>Burkholderiaceae</taxon>
        <taxon>Burkholderia</taxon>
        <taxon>Burkholderia cepacia complex</taxon>
    </lineage>
</organism>
<accession>A0AAX2RLI6</accession>